<dbReference type="Proteomes" id="UP001366085">
    <property type="component" value="Unassembled WGS sequence"/>
</dbReference>
<proteinExistence type="predicted"/>
<organism evidence="1 2">
    <name type="scientific">Microbacterium istanbulense</name>
    <dbReference type="NCBI Taxonomy" id="3122049"/>
    <lineage>
        <taxon>Bacteria</taxon>
        <taxon>Bacillati</taxon>
        <taxon>Actinomycetota</taxon>
        <taxon>Actinomycetes</taxon>
        <taxon>Micrococcales</taxon>
        <taxon>Microbacteriaceae</taxon>
        <taxon>Microbacterium</taxon>
    </lineage>
</organism>
<name>A0ABU8LQK1_9MICO</name>
<comment type="caution">
    <text evidence="1">The sequence shown here is derived from an EMBL/GenBank/DDBJ whole genome shotgun (WGS) entry which is preliminary data.</text>
</comment>
<gene>
    <name evidence="1" type="ORF">WDU93_14965</name>
</gene>
<sequence>MTHLDGNALAGTFADILGIEITTAIGQCGSCHHRSELARAHAFLTAAGAVLRCERCQELLAVIVRKSDKALINLSGLAHVTIARP</sequence>
<evidence type="ECO:0000313" key="1">
    <source>
        <dbReference type="EMBL" id="MEJ1092987.1"/>
    </source>
</evidence>
<dbReference type="RefSeq" id="WP_337322042.1">
    <property type="nucleotide sequence ID" value="NZ_JBBDGN010000022.1"/>
</dbReference>
<evidence type="ECO:0000313" key="2">
    <source>
        <dbReference type="Proteomes" id="UP001366085"/>
    </source>
</evidence>
<keyword evidence="2" id="KW-1185">Reference proteome</keyword>
<dbReference type="InterPro" id="IPR045423">
    <property type="entry name" value="DUF6510"/>
</dbReference>
<dbReference type="Pfam" id="PF20120">
    <property type="entry name" value="DUF6510"/>
    <property type="match status" value="1"/>
</dbReference>
<dbReference type="EMBL" id="JBBDGN010000022">
    <property type="protein sequence ID" value="MEJ1092987.1"/>
    <property type="molecule type" value="Genomic_DNA"/>
</dbReference>
<protein>
    <submittedName>
        <fullName evidence="1">DUF6510 family protein</fullName>
    </submittedName>
</protein>
<accession>A0ABU8LQK1</accession>
<reference evidence="1 2" key="1">
    <citation type="submission" date="2024-02" db="EMBL/GenBank/DDBJ databases">
        <authorList>
            <person name="Saticioglu I.B."/>
        </authorList>
    </citation>
    <scope>NUCLEOTIDE SEQUENCE [LARGE SCALE GENOMIC DNA]</scope>
    <source>
        <strain evidence="1 2">Mu-43</strain>
    </source>
</reference>